<keyword evidence="1" id="KW-0812">Transmembrane</keyword>
<feature type="transmembrane region" description="Helical" evidence="1">
    <location>
        <begin position="51"/>
        <end position="72"/>
    </location>
</feature>
<name>A0A1D1W7R0_RAMVA</name>
<keyword evidence="1" id="KW-1133">Transmembrane helix</keyword>
<proteinExistence type="predicted"/>
<keyword evidence="3" id="KW-1185">Reference proteome</keyword>
<dbReference type="AlphaFoldDB" id="A0A1D1W7R0"/>
<evidence type="ECO:0000256" key="1">
    <source>
        <dbReference type="SAM" id="Phobius"/>
    </source>
</evidence>
<feature type="transmembrane region" description="Helical" evidence="1">
    <location>
        <begin position="84"/>
        <end position="103"/>
    </location>
</feature>
<dbReference type="Proteomes" id="UP000186922">
    <property type="component" value="Unassembled WGS sequence"/>
</dbReference>
<accession>A0A1D1W7R0</accession>
<keyword evidence="1" id="KW-0472">Membrane</keyword>
<protein>
    <submittedName>
        <fullName evidence="2">Uncharacterized protein</fullName>
    </submittedName>
</protein>
<evidence type="ECO:0000313" key="2">
    <source>
        <dbReference type="EMBL" id="GAV08268.1"/>
    </source>
</evidence>
<organism evidence="2 3">
    <name type="scientific">Ramazzottius varieornatus</name>
    <name type="common">Water bear</name>
    <name type="synonym">Tardigrade</name>
    <dbReference type="NCBI Taxonomy" id="947166"/>
    <lineage>
        <taxon>Eukaryota</taxon>
        <taxon>Metazoa</taxon>
        <taxon>Ecdysozoa</taxon>
        <taxon>Tardigrada</taxon>
        <taxon>Eutardigrada</taxon>
        <taxon>Parachela</taxon>
        <taxon>Hypsibioidea</taxon>
        <taxon>Ramazzottiidae</taxon>
        <taxon>Ramazzottius</taxon>
    </lineage>
</organism>
<gene>
    <name evidence="2" type="primary">RvY_17985-1</name>
    <name evidence="2" type="synonym">RvY_17985.1</name>
    <name evidence="2" type="ORF">RvY_17985</name>
</gene>
<dbReference type="EMBL" id="BDGG01000017">
    <property type="protein sequence ID" value="GAV08268.1"/>
    <property type="molecule type" value="Genomic_DNA"/>
</dbReference>
<reference evidence="2 3" key="1">
    <citation type="journal article" date="2016" name="Nat. Commun.">
        <title>Extremotolerant tardigrade genome and improved radiotolerance of human cultured cells by tardigrade-unique protein.</title>
        <authorList>
            <person name="Hashimoto T."/>
            <person name="Horikawa D.D."/>
            <person name="Saito Y."/>
            <person name="Kuwahara H."/>
            <person name="Kozuka-Hata H."/>
            <person name="Shin-I T."/>
            <person name="Minakuchi Y."/>
            <person name="Ohishi K."/>
            <person name="Motoyama A."/>
            <person name="Aizu T."/>
            <person name="Enomoto A."/>
            <person name="Kondo K."/>
            <person name="Tanaka S."/>
            <person name="Hara Y."/>
            <person name="Koshikawa S."/>
            <person name="Sagara H."/>
            <person name="Miura T."/>
            <person name="Yokobori S."/>
            <person name="Miyagawa K."/>
            <person name="Suzuki Y."/>
            <person name="Kubo T."/>
            <person name="Oyama M."/>
            <person name="Kohara Y."/>
            <person name="Fujiyama A."/>
            <person name="Arakawa K."/>
            <person name="Katayama T."/>
            <person name="Toyoda A."/>
            <person name="Kunieda T."/>
        </authorList>
    </citation>
    <scope>NUCLEOTIDE SEQUENCE [LARGE SCALE GENOMIC DNA]</scope>
    <source>
        <strain evidence="2 3">YOKOZUNA-1</strain>
    </source>
</reference>
<feature type="transmembrane region" description="Helical" evidence="1">
    <location>
        <begin position="123"/>
        <end position="145"/>
    </location>
</feature>
<evidence type="ECO:0000313" key="3">
    <source>
        <dbReference type="Proteomes" id="UP000186922"/>
    </source>
</evidence>
<comment type="caution">
    <text evidence="2">The sequence shown here is derived from an EMBL/GenBank/DDBJ whole genome shotgun (WGS) entry which is preliminary data.</text>
</comment>
<sequence>MATHLHSIGGDKPTTSVVFSLGNRTDSLRSTCYFSLVLFHTEFPLSGKDKWLVYLTHWTFVVFVAYLVVCAVNTCGPHTRSSKSYLASGSAAYALFTGAYFVGNGTDPLGETAIYAFLDYGSNTGVASGADCGVVLVLIPSIWMFRSAFPT</sequence>